<dbReference type="PROSITE" id="PS51352">
    <property type="entry name" value="THIOREDOXIN_2"/>
    <property type="match status" value="1"/>
</dbReference>
<keyword evidence="8" id="KW-0676">Redox-active center</keyword>
<dbReference type="Pfam" id="PF00578">
    <property type="entry name" value="AhpC-TSA"/>
    <property type="match status" value="1"/>
</dbReference>
<comment type="catalytic activity">
    <reaction evidence="12">
        <text>a hydroperoxide + [thioredoxin]-dithiol = an alcohol + [thioredoxin]-disulfide + H2O</text>
        <dbReference type="Rhea" id="RHEA:62620"/>
        <dbReference type="Rhea" id="RHEA-COMP:10698"/>
        <dbReference type="Rhea" id="RHEA-COMP:10700"/>
        <dbReference type="ChEBI" id="CHEBI:15377"/>
        <dbReference type="ChEBI" id="CHEBI:29950"/>
        <dbReference type="ChEBI" id="CHEBI:30879"/>
        <dbReference type="ChEBI" id="CHEBI:35924"/>
        <dbReference type="ChEBI" id="CHEBI:50058"/>
        <dbReference type="EC" id="1.11.1.24"/>
    </reaction>
</comment>
<evidence type="ECO:0000256" key="6">
    <source>
        <dbReference type="ARBA" id="ARBA00023002"/>
    </source>
</evidence>
<dbReference type="PIRSF" id="PIRSF000239">
    <property type="entry name" value="AHPC"/>
    <property type="match status" value="1"/>
</dbReference>
<dbReference type="InterPro" id="IPR013766">
    <property type="entry name" value="Thioredoxin_domain"/>
</dbReference>
<sequence length="153" mass="16947">MAVKVGDMAPDFTLTSQTGESVSLKDFQGKKSVVLYFYPKDDTPGCTAEACGFRDSYQVFKDAGAEVIGISSDSTQSHQQFVKKYNLPFILLSDTGNKVRQLYGVPAALWILPGRVTYIIDKDGVVRHLFDSMLEFQRHVEEALTTLKTIAVS</sequence>
<dbReference type="CDD" id="cd03017">
    <property type="entry name" value="PRX_BCP"/>
    <property type="match status" value="1"/>
</dbReference>
<accession>A0ABR9UA28</accession>
<evidence type="ECO:0000256" key="4">
    <source>
        <dbReference type="ARBA" id="ARBA00022559"/>
    </source>
</evidence>
<dbReference type="Proteomes" id="UP000640725">
    <property type="component" value="Unassembled WGS sequence"/>
</dbReference>
<evidence type="ECO:0000256" key="9">
    <source>
        <dbReference type="ARBA" id="ARBA00032824"/>
    </source>
</evidence>
<evidence type="ECO:0000256" key="2">
    <source>
        <dbReference type="ARBA" id="ARBA00011245"/>
    </source>
</evidence>
<dbReference type="RefSeq" id="WP_190520458.1">
    <property type="nucleotide sequence ID" value="NZ_JADEWU010000011.1"/>
</dbReference>
<feature type="domain" description="Thioredoxin" evidence="13">
    <location>
        <begin position="3"/>
        <end position="152"/>
    </location>
</feature>
<evidence type="ECO:0000256" key="11">
    <source>
        <dbReference type="ARBA" id="ARBA00041373"/>
    </source>
</evidence>
<reference evidence="14 15" key="1">
    <citation type="submission" date="2020-10" db="EMBL/GenBank/DDBJ databases">
        <authorList>
            <person name="Castelo-Branco R."/>
            <person name="Eusebio N."/>
            <person name="Adriana R."/>
            <person name="Vieira A."/>
            <person name="Brugerolle De Fraissinette N."/>
            <person name="Rezende De Castro R."/>
            <person name="Schneider M.P."/>
            <person name="Vasconcelos V."/>
            <person name="Leao P.N."/>
        </authorList>
    </citation>
    <scope>NUCLEOTIDE SEQUENCE [LARGE SCALE GENOMIC DNA]</scope>
    <source>
        <strain evidence="14 15">LEGE 06226</strain>
    </source>
</reference>
<keyword evidence="6" id="KW-0560">Oxidoreductase</keyword>
<keyword evidence="5" id="KW-0049">Antioxidant</keyword>
<evidence type="ECO:0000256" key="5">
    <source>
        <dbReference type="ARBA" id="ARBA00022862"/>
    </source>
</evidence>
<dbReference type="InterPro" id="IPR024706">
    <property type="entry name" value="Peroxiredoxin_AhpC-typ"/>
</dbReference>
<dbReference type="EC" id="1.11.1.24" evidence="3"/>
<evidence type="ECO:0000256" key="1">
    <source>
        <dbReference type="ARBA" id="ARBA00003330"/>
    </source>
</evidence>
<dbReference type="PANTHER" id="PTHR42801">
    <property type="entry name" value="THIOREDOXIN-DEPENDENT PEROXIDE REDUCTASE"/>
    <property type="match status" value="1"/>
</dbReference>
<evidence type="ECO:0000256" key="8">
    <source>
        <dbReference type="ARBA" id="ARBA00023284"/>
    </source>
</evidence>
<dbReference type="EMBL" id="JADEWU010000011">
    <property type="protein sequence ID" value="MBE9143066.1"/>
    <property type="molecule type" value="Genomic_DNA"/>
</dbReference>
<keyword evidence="7" id="KW-1015">Disulfide bond</keyword>
<evidence type="ECO:0000259" key="13">
    <source>
        <dbReference type="PROSITE" id="PS51352"/>
    </source>
</evidence>
<proteinExistence type="inferred from homology"/>
<dbReference type="Gene3D" id="3.40.30.10">
    <property type="entry name" value="Glutaredoxin"/>
    <property type="match status" value="1"/>
</dbReference>
<evidence type="ECO:0000313" key="14">
    <source>
        <dbReference type="EMBL" id="MBE9143066.1"/>
    </source>
</evidence>
<dbReference type="PANTHER" id="PTHR42801:SF4">
    <property type="entry name" value="AHPC_TSA FAMILY PROTEIN"/>
    <property type="match status" value="1"/>
</dbReference>
<gene>
    <name evidence="14" type="ORF">IQ236_07490</name>
</gene>
<dbReference type="InterPro" id="IPR000866">
    <property type="entry name" value="AhpC/TSA"/>
</dbReference>
<dbReference type="InterPro" id="IPR036249">
    <property type="entry name" value="Thioredoxin-like_sf"/>
</dbReference>
<name>A0ABR9UA28_9CYAN</name>
<evidence type="ECO:0000313" key="15">
    <source>
        <dbReference type="Proteomes" id="UP000640725"/>
    </source>
</evidence>
<evidence type="ECO:0000256" key="7">
    <source>
        <dbReference type="ARBA" id="ARBA00023157"/>
    </source>
</evidence>
<comment type="caution">
    <text evidence="14">The sequence shown here is derived from an EMBL/GenBank/DDBJ whole genome shotgun (WGS) entry which is preliminary data.</text>
</comment>
<keyword evidence="15" id="KW-1185">Reference proteome</keyword>
<dbReference type="SUPFAM" id="SSF52833">
    <property type="entry name" value="Thioredoxin-like"/>
    <property type="match status" value="1"/>
</dbReference>
<evidence type="ECO:0000256" key="10">
    <source>
        <dbReference type="ARBA" id="ARBA00038489"/>
    </source>
</evidence>
<evidence type="ECO:0000256" key="12">
    <source>
        <dbReference type="ARBA" id="ARBA00049091"/>
    </source>
</evidence>
<comment type="function">
    <text evidence="1">Thiol-specific peroxidase that catalyzes the reduction of hydrogen peroxide and organic hydroperoxides to water and alcohols, respectively. Plays a role in cell protection against oxidative stress by detoxifying peroxides and as sensor of hydrogen peroxide-mediated signaling events.</text>
</comment>
<protein>
    <recommendedName>
        <fullName evidence="3">thioredoxin-dependent peroxiredoxin</fullName>
        <ecNumber evidence="3">1.11.1.24</ecNumber>
    </recommendedName>
    <alternativeName>
        <fullName evidence="11">Bacterioferritin comigratory protein</fullName>
    </alternativeName>
    <alternativeName>
        <fullName evidence="9">Thioredoxin peroxidase</fullName>
    </alternativeName>
</protein>
<evidence type="ECO:0000256" key="3">
    <source>
        <dbReference type="ARBA" id="ARBA00013017"/>
    </source>
</evidence>
<comment type="similarity">
    <text evidence="10">Belongs to the peroxiredoxin family. BCP/PrxQ subfamily.</text>
</comment>
<dbReference type="InterPro" id="IPR050924">
    <property type="entry name" value="Peroxiredoxin_BCP/PrxQ"/>
</dbReference>
<keyword evidence="4" id="KW-0575">Peroxidase</keyword>
<organism evidence="14 15">
    <name type="scientific">Planktothrix mougeotii LEGE 06226</name>
    <dbReference type="NCBI Taxonomy" id="1828728"/>
    <lineage>
        <taxon>Bacteria</taxon>
        <taxon>Bacillati</taxon>
        <taxon>Cyanobacteriota</taxon>
        <taxon>Cyanophyceae</taxon>
        <taxon>Oscillatoriophycideae</taxon>
        <taxon>Oscillatoriales</taxon>
        <taxon>Microcoleaceae</taxon>
        <taxon>Planktothrix</taxon>
    </lineage>
</organism>
<comment type="subunit">
    <text evidence="2">Monomer.</text>
</comment>